<feature type="transmembrane region" description="Helical" evidence="1">
    <location>
        <begin position="49"/>
        <end position="68"/>
    </location>
</feature>
<evidence type="ECO:0000313" key="3">
    <source>
        <dbReference type="Proteomes" id="UP000510643"/>
    </source>
</evidence>
<evidence type="ECO:0000256" key="1">
    <source>
        <dbReference type="SAM" id="Phobius"/>
    </source>
</evidence>
<reference evidence="2 3" key="1">
    <citation type="submission" date="2019-06" db="EMBL/GenBank/DDBJ databases">
        <title>Emergence of pandrug resistant Empedobacter falsenii in China.</title>
        <authorList>
            <person name="Dong N."/>
            <person name="Chen S."/>
            <person name="Zhang R."/>
        </authorList>
    </citation>
    <scope>NUCLEOTIDE SEQUENCE [LARGE SCALE GENOMIC DNA]</scope>
    <source>
        <strain evidence="2 3">1681-1</strain>
    </source>
</reference>
<keyword evidence="1" id="KW-1133">Transmembrane helix</keyword>
<organism evidence="2 3">
    <name type="scientific">Empedobacter falsenii</name>
    <dbReference type="NCBI Taxonomy" id="343874"/>
    <lineage>
        <taxon>Bacteria</taxon>
        <taxon>Pseudomonadati</taxon>
        <taxon>Bacteroidota</taxon>
        <taxon>Flavobacteriia</taxon>
        <taxon>Flavobacteriales</taxon>
        <taxon>Weeksellaceae</taxon>
        <taxon>Empedobacter</taxon>
    </lineage>
</organism>
<dbReference type="AlphaFoldDB" id="A0A7H9DS46"/>
<keyword evidence="1" id="KW-0812">Transmembrane</keyword>
<evidence type="ECO:0008006" key="4">
    <source>
        <dbReference type="Google" id="ProtNLM"/>
    </source>
</evidence>
<proteinExistence type="predicted"/>
<evidence type="ECO:0000313" key="2">
    <source>
        <dbReference type="EMBL" id="QLL58003.1"/>
    </source>
</evidence>
<sequence>MKDYLLNILDLIKQLPITLKDIAFLCAGVAGAIIAGFKKKLNRIQFIQSIFTGVFVSWILGTFLSSYLDLSNEVVYAFCALSGHFSDEILKQTSIIVKSLARYANSFIEKWLK</sequence>
<keyword evidence="1" id="KW-0472">Membrane</keyword>
<feature type="transmembrane region" description="Helical" evidence="1">
    <location>
        <begin position="17"/>
        <end position="37"/>
    </location>
</feature>
<dbReference type="EMBL" id="CP040908">
    <property type="protein sequence ID" value="QLL58003.1"/>
    <property type="molecule type" value="Genomic_DNA"/>
</dbReference>
<keyword evidence="3" id="KW-1185">Reference proteome</keyword>
<dbReference type="RefSeq" id="WP_180906643.1">
    <property type="nucleotide sequence ID" value="NZ_CP040908.1"/>
</dbReference>
<dbReference type="Proteomes" id="UP000510643">
    <property type="component" value="Chromosome"/>
</dbReference>
<dbReference type="GeneID" id="78401370"/>
<protein>
    <recommendedName>
        <fullName evidence="4">Holin</fullName>
    </recommendedName>
</protein>
<dbReference type="KEGG" id="efal:FH779_07890"/>
<name>A0A7H9DS46_9FLAO</name>
<accession>A0A7H9DS46</accession>
<gene>
    <name evidence="2" type="ORF">FH779_07890</name>
</gene>